<evidence type="ECO:0000259" key="2">
    <source>
        <dbReference type="Pfam" id="PF08401"/>
    </source>
</evidence>
<feature type="domain" description="N-terminal" evidence="2">
    <location>
        <begin position="9"/>
        <end position="111"/>
    </location>
</feature>
<evidence type="ECO:0000313" key="3">
    <source>
        <dbReference type="EMBL" id="SKB75374.1"/>
    </source>
</evidence>
<protein>
    <submittedName>
        <fullName evidence="3">Uncharacterized protein</fullName>
    </submittedName>
</protein>
<dbReference type="Pfam" id="PF08401">
    <property type="entry name" value="ArdcN"/>
    <property type="match status" value="1"/>
</dbReference>
<name>A0A1T5DUN4_9FIRM</name>
<evidence type="ECO:0000313" key="4">
    <source>
        <dbReference type="Proteomes" id="UP000243406"/>
    </source>
</evidence>
<dbReference type="AlphaFoldDB" id="A0A1T5DUN4"/>
<dbReference type="OrthoDB" id="9803716at2"/>
<proteinExistence type="predicted"/>
<reference evidence="4" key="1">
    <citation type="submission" date="2017-02" db="EMBL/GenBank/DDBJ databases">
        <authorList>
            <person name="Varghese N."/>
            <person name="Submissions S."/>
        </authorList>
    </citation>
    <scope>NUCLEOTIDE SEQUENCE [LARGE SCALE GENOMIC DNA]</scope>
    <source>
        <strain evidence="4">ATCC 35199</strain>
    </source>
</reference>
<sequence>MEKKNALKETLEKLEKGLKNIFEDRNYKEFLKVMSKFHNYSFQNCLLIYMQNPGATLVKGYKGWQNEFNRNVKKGEKGLKIIRPIIRKNKGLKDEEESVKEYLSYSVTTVFDISQTEGESLPLRPSYEEDIVGKVENYEKFKQCLISVSPVPIKEEPIKNNCSGYYSHKTKDITIKEGLSQKEYLNVLIHEIAHSILHNKDVLKPNEKNRKKKEVEAESIAFVVASHFGFEGEQSSFHYIASYSSSEEIKEFKESLTTISSTSNKLIEDIEKEYNNLN</sequence>
<dbReference type="Pfam" id="PF06114">
    <property type="entry name" value="Peptidase_M78"/>
    <property type="match status" value="1"/>
</dbReference>
<dbReference type="EMBL" id="FUYN01000017">
    <property type="protein sequence ID" value="SKB75374.1"/>
    <property type="molecule type" value="Genomic_DNA"/>
</dbReference>
<dbReference type="RefSeq" id="WP_079590867.1">
    <property type="nucleotide sequence ID" value="NZ_FUYN01000017.1"/>
</dbReference>
<evidence type="ECO:0000259" key="1">
    <source>
        <dbReference type="Pfam" id="PF06114"/>
    </source>
</evidence>
<accession>A0A1T5DUN4</accession>
<dbReference type="InterPro" id="IPR013610">
    <property type="entry name" value="ArdC_N"/>
</dbReference>
<organism evidence="3 4">
    <name type="scientific">Acetoanaerobium noterae</name>
    <dbReference type="NCBI Taxonomy" id="745369"/>
    <lineage>
        <taxon>Bacteria</taxon>
        <taxon>Bacillati</taxon>
        <taxon>Bacillota</taxon>
        <taxon>Clostridia</taxon>
        <taxon>Peptostreptococcales</taxon>
        <taxon>Filifactoraceae</taxon>
        <taxon>Acetoanaerobium</taxon>
    </lineage>
</organism>
<feature type="domain" description="IrrE N-terminal-like" evidence="1">
    <location>
        <begin position="165"/>
        <end position="227"/>
    </location>
</feature>
<keyword evidence="4" id="KW-1185">Reference proteome</keyword>
<dbReference type="GO" id="GO:0003697">
    <property type="term" value="F:single-stranded DNA binding"/>
    <property type="evidence" value="ECO:0007669"/>
    <property type="project" value="InterPro"/>
</dbReference>
<dbReference type="Gene3D" id="1.10.10.2910">
    <property type="match status" value="1"/>
</dbReference>
<gene>
    <name evidence="3" type="ORF">SAMN02745120_0154</name>
</gene>
<dbReference type="Proteomes" id="UP000243406">
    <property type="component" value="Unassembled WGS sequence"/>
</dbReference>
<dbReference type="InterPro" id="IPR010359">
    <property type="entry name" value="IrrE_HExxH"/>
</dbReference>